<dbReference type="AlphaFoldDB" id="A0A8X7S4I0"/>
<protein>
    <submittedName>
        <fullName evidence="1">Uncharacterized protein</fullName>
    </submittedName>
</protein>
<evidence type="ECO:0000313" key="2">
    <source>
        <dbReference type="Proteomes" id="UP000886595"/>
    </source>
</evidence>
<reference evidence="1 2" key="1">
    <citation type="submission" date="2020-02" db="EMBL/GenBank/DDBJ databases">
        <authorList>
            <person name="Ma Q."/>
            <person name="Huang Y."/>
            <person name="Song X."/>
            <person name="Pei D."/>
        </authorList>
    </citation>
    <scope>NUCLEOTIDE SEQUENCE [LARGE SCALE GENOMIC DNA]</scope>
    <source>
        <strain evidence="1">Sxm20200214</strain>
        <tissue evidence="1">Leaf</tissue>
    </source>
</reference>
<gene>
    <name evidence="1" type="ORF">Bca52824_036050</name>
</gene>
<comment type="caution">
    <text evidence="1">The sequence shown here is derived from an EMBL/GenBank/DDBJ whole genome shotgun (WGS) entry which is preliminary data.</text>
</comment>
<name>A0A8X7S4I0_BRACI</name>
<keyword evidence="2" id="KW-1185">Reference proteome</keyword>
<dbReference type="EMBL" id="JAAMPC010000008">
    <property type="protein sequence ID" value="KAG2299578.1"/>
    <property type="molecule type" value="Genomic_DNA"/>
</dbReference>
<proteinExistence type="predicted"/>
<dbReference type="Proteomes" id="UP000886595">
    <property type="component" value="Unassembled WGS sequence"/>
</dbReference>
<accession>A0A8X7S4I0</accession>
<organism evidence="1 2">
    <name type="scientific">Brassica carinata</name>
    <name type="common">Ethiopian mustard</name>
    <name type="synonym">Abyssinian cabbage</name>
    <dbReference type="NCBI Taxonomy" id="52824"/>
    <lineage>
        <taxon>Eukaryota</taxon>
        <taxon>Viridiplantae</taxon>
        <taxon>Streptophyta</taxon>
        <taxon>Embryophyta</taxon>
        <taxon>Tracheophyta</taxon>
        <taxon>Spermatophyta</taxon>
        <taxon>Magnoliopsida</taxon>
        <taxon>eudicotyledons</taxon>
        <taxon>Gunneridae</taxon>
        <taxon>Pentapetalae</taxon>
        <taxon>rosids</taxon>
        <taxon>malvids</taxon>
        <taxon>Brassicales</taxon>
        <taxon>Brassicaceae</taxon>
        <taxon>Brassiceae</taxon>
        <taxon>Brassica</taxon>
    </lineage>
</organism>
<evidence type="ECO:0000313" key="1">
    <source>
        <dbReference type="EMBL" id="KAG2299578.1"/>
    </source>
</evidence>
<sequence length="239" mass="26538">MVLTPEELAFRDCQAASWLLASWQLKEGDLRLRLQILRIVSGGLSTLGLWRSGGRRLVYLKGVLSRWCWHVLVLPVVALRGSRCSGVVSSSFLAIKLSVFVLRVEPLSPVPSPIRKSFMFLRFSEAALGKAVKARVVQSVCWFQVLESTPPAFLLIVLCFIGLQFLPSLTTMKAEMVKPRKLRRRSRTVWLMTEEASGGRTKLLLAGGGKPVASFSFRYVSAPPPSLSFKSVSDLRSCL</sequence>